<sequence>MKKKFLFCISIFLIFINFLGCVKKEQNMTSTSKYIETKADTLNSEIITLDNILPNKVGTKLIYKGGFENSGEISIVEFIEGNKTQIRTTNSGIAVVKIYEKRTDGIYIIYSNEVSEEKKNYINEKPNKEEVFVKGPILQKTSWTDSNGNTYFITDLNSQVKTDAGIFNTIVIASEKNGNISRKFIAPNVGVVRNSFKTNNVEFLTEIKEISK</sequence>
<organism evidence="1 2">
    <name type="scientific">Clostridium cavendishii DSM 21758</name>
    <dbReference type="NCBI Taxonomy" id="1121302"/>
    <lineage>
        <taxon>Bacteria</taxon>
        <taxon>Bacillati</taxon>
        <taxon>Bacillota</taxon>
        <taxon>Clostridia</taxon>
        <taxon>Eubacteriales</taxon>
        <taxon>Clostridiaceae</taxon>
        <taxon>Clostridium</taxon>
    </lineage>
</organism>
<proteinExistence type="predicted"/>
<protein>
    <recommendedName>
        <fullName evidence="3">Lipoprotein</fullName>
    </recommendedName>
</protein>
<evidence type="ECO:0008006" key="3">
    <source>
        <dbReference type="Google" id="ProtNLM"/>
    </source>
</evidence>
<evidence type="ECO:0000313" key="1">
    <source>
        <dbReference type="EMBL" id="SHJ98590.1"/>
    </source>
</evidence>
<evidence type="ECO:0000313" key="2">
    <source>
        <dbReference type="Proteomes" id="UP000184310"/>
    </source>
</evidence>
<dbReference type="AlphaFoldDB" id="A0A1M6NSF7"/>
<dbReference type="EMBL" id="FQZB01000012">
    <property type="protein sequence ID" value="SHJ98590.1"/>
    <property type="molecule type" value="Genomic_DNA"/>
</dbReference>
<accession>A0A1M6NSF7</accession>
<name>A0A1M6NSF7_9CLOT</name>
<gene>
    <name evidence="1" type="ORF">SAMN02745163_02999</name>
</gene>
<reference evidence="1 2" key="1">
    <citation type="submission" date="2016-11" db="EMBL/GenBank/DDBJ databases">
        <authorList>
            <person name="Jaros S."/>
            <person name="Januszkiewicz K."/>
            <person name="Wedrychowicz H."/>
        </authorList>
    </citation>
    <scope>NUCLEOTIDE SEQUENCE [LARGE SCALE GENOMIC DNA]</scope>
    <source>
        <strain evidence="1 2">DSM 21758</strain>
    </source>
</reference>
<dbReference type="OrthoDB" id="1683231at2"/>
<dbReference type="RefSeq" id="WP_072989457.1">
    <property type="nucleotide sequence ID" value="NZ_FQZB01000012.1"/>
</dbReference>
<dbReference type="STRING" id="1121302.SAMN02745163_02999"/>
<keyword evidence="2" id="KW-1185">Reference proteome</keyword>
<dbReference type="Proteomes" id="UP000184310">
    <property type="component" value="Unassembled WGS sequence"/>
</dbReference>